<dbReference type="EMBL" id="CABFNO020001479">
    <property type="protein sequence ID" value="CAG9991335.1"/>
    <property type="molecule type" value="Genomic_DNA"/>
</dbReference>
<dbReference type="Proteomes" id="UP000754883">
    <property type="component" value="Unassembled WGS sequence"/>
</dbReference>
<accession>A0A9N9UKD3</accession>
<name>A0A9N9UKD3_9HYPO</name>
<evidence type="ECO:0000313" key="2">
    <source>
        <dbReference type="EMBL" id="CAG9991335.1"/>
    </source>
</evidence>
<dbReference type="AlphaFoldDB" id="A0A9N9UKD3"/>
<keyword evidence="3" id="KW-1185">Reference proteome</keyword>
<evidence type="ECO:0000313" key="3">
    <source>
        <dbReference type="Proteomes" id="UP000754883"/>
    </source>
</evidence>
<dbReference type="OrthoDB" id="10435306at2759"/>
<reference evidence="2 3" key="2">
    <citation type="submission" date="2021-10" db="EMBL/GenBank/DDBJ databases">
        <authorList>
            <person name="Piombo E."/>
        </authorList>
    </citation>
    <scope>NUCLEOTIDE SEQUENCE [LARGE SCALE GENOMIC DNA]</scope>
</reference>
<feature type="region of interest" description="Disordered" evidence="1">
    <location>
        <begin position="232"/>
        <end position="259"/>
    </location>
</feature>
<proteinExistence type="predicted"/>
<evidence type="ECO:0000256" key="1">
    <source>
        <dbReference type="SAM" id="MobiDB-lite"/>
    </source>
</evidence>
<feature type="compositionally biased region" description="Basic and acidic residues" evidence="1">
    <location>
        <begin position="1"/>
        <end position="10"/>
    </location>
</feature>
<feature type="region of interest" description="Disordered" evidence="1">
    <location>
        <begin position="1"/>
        <end position="22"/>
    </location>
</feature>
<organism evidence="2 3">
    <name type="scientific">Clonostachys byssicola</name>
    <dbReference type="NCBI Taxonomy" id="160290"/>
    <lineage>
        <taxon>Eukaryota</taxon>
        <taxon>Fungi</taxon>
        <taxon>Dikarya</taxon>
        <taxon>Ascomycota</taxon>
        <taxon>Pezizomycotina</taxon>
        <taxon>Sordariomycetes</taxon>
        <taxon>Hypocreomycetidae</taxon>
        <taxon>Hypocreales</taxon>
        <taxon>Bionectriaceae</taxon>
        <taxon>Clonostachys</taxon>
    </lineage>
</organism>
<comment type="caution">
    <text evidence="2">The sequence shown here is derived from an EMBL/GenBank/DDBJ whole genome shotgun (WGS) entry which is preliminary data.</text>
</comment>
<sequence>MGAGRRENWEQRQTGYVKGSPIPHAKTQTLAAASTGIETGKSLQNPGRRLGAQGCGFEASNPYCACIQCDDLYTRVPRTTMAAAGRALSYEHGLGCCEGLGYLAARDATVPSAATTKAWQQRETTNRGWWGLWHPFGTLCHPLPLIRCLRCPFPSPSTRLCLSVRVFSASWSPHLTTPSILRDPSALHSTALRLSEVTIWPLPCVFSCIDTGFALRAPLLSSPLLLSHPVPVPSTPPSGRLPRTSSKPKQAPTRLQVPPSPYYAASHPTKLPASCVRHPSRCW</sequence>
<protein>
    <submittedName>
        <fullName evidence="2">Uncharacterized protein</fullName>
    </submittedName>
</protein>
<gene>
    <name evidence="2" type="ORF">CBYS24578_00006146</name>
</gene>
<reference evidence="3" key="1">
    <citation type="submission" date="2019-06" db="EMBL/GenBank/DDBJ databases">
        <authorList>
            <person name="Broberg M."/>
        </authorList>
    </citation>
    <scope>NUCLEOTIDE SEQUENCE [LARGE SCALE GENOMIC DNA]</scope>
</reference>